<dbReference type="GO" id="GO:0030170">
    <property type="term" value="F:pyridoxal phosphate binding"/>
    <property type="evidence" value="ECO:0007669"/>
    <property type="project" value="InterPro"/>
</dbReference>
<keyword evidence="3 6" id="KW-0032">Aminotransferase</keyword>
<dbReference type="EMBL" id="AP023420">
    <property type="protein sequence ID" value="BCK85347.1"/>
    <property type="molecule type" value="Genomic_DNA"/>
</dbReference>
<gene>
    <name evidence="8" type="ORF">MM59RIKEN_26660</name>
</gene>
<keyword evidence="4 6" id="KW-0808">Transferase</keyword>
<evidence type="ECO:0000256" key="1">
    <source>
        <dbReference type="ARBA" id="ARBA00001933"/>
    </source>
</evidence>
<dbReference type="Gene3D" id="3.90.1150.10">
    <property type="entry name" value="Aspartate Aminotransferase, domain 1"/>
    <property type="match status" value="1"/>
</dbReference>
<dbReference type="PROSITE" id="PS00105">
    <property type="entry name" value="AA_TRANSFER_CLASS_1"/>
    <property type="match status" value="1"/>
</dbReference>
<dbReference type="CDD" id="cd00609">
    <property type="entry name" value="AAT_like"/>
    <property type="match status" value="1"/>
</dbReference>
<dbReference type="FunFam" id="3.40.640.10:FF:000033">
    <property type="entry name" value="Aspartate aminotransferase"/>
    <property type="match status" value="1"/>
</dbReference>
<evidence type="ECO:0000259" key="7">
    <source>
        <dbReference type="Pfam" id="PF00155"/>
    </source>
</evidence>
<dbReference type="Proteomes" id="UP000679848">
    <property type="component" value="Chromosome"/>
</dbReference>
<dbReference type="GO" id="GO:0006520">
    <property type="term" value="P:amino acid metabolic process"/>
    <property type="evidence" value="ECO:0007669"/>
    <property type="project" value="InterPro"/>
</dbReference>
<dbReference type="AlphaFoldDB" id="A0A810QGQ8"/>
<dbReference type="KEGG" id="pfaa:MM59RIKEN_26660"/>
<name>A0A810QGQ8_9FIRM</name>
<dbReference type="InterPro" id="IPR004838">
    <property type="entry name" value="NHTrfase_class1_PyrdxlP-BS"/>
</dbReference>
<dbReference type="PANTHER" id="PTHR46383">
    <property type="entry name" value="ASPARTATE AMINOTRANSFERASE"/>
    <property type="match status" value="1"/>
</dbReference>
<keyword evidence="5" id="KW-0663">Pyridoxal phosphate</keyword>
<evidence type="ECO:0000256" key="5">
    <source>
        <dbReference type="ARBA" id="ARBA00022898"/>
    </source>
</evidence>
<dbReference type="SUPFAM" id="SSF53383">
    <property type="entry name" value="PLP-dependent transferases"/>
    <property type="match status" value="1"/>
</dbReference>
<dbReference type="InterPro" id="IPR050596">
    <property type="entry name" value="AspAT/PAT-like"/>
</dbReference>
<keyword evidence="9" id="KW-1185">Reference proteome</keyword>
<dbReference type="Gene3D" id="3.40.640.10">
    <property type="entry name" value="Type I PLP-dependent aspartate aminotransferase-like (Major domain)"/>
    <property type="match status" value="1"/>
</dbReference>
<feature type="domain" description="Aminotransferase class I/classII large" evidence="7">
    <location>
        <begin position="33"/>
        <end position="371"/>
    </location>
</feature>
<accession>A0A810QGQ8</accession>
<protein>
    <recommendedName>
        <fullName evidence="6">Aminotransferase</fullName>
        <ecNumber evidence="6">2.6.1.-</ecNumber>
    </recommendedName>
</protein>
<evidence type="ECO:0000256" key="4">
    <source>
        <dbReference type="ARBA" id="ARBA00022679"/>
    </source>
</evidence>
<sequence length="413" mass="46811">MELTLNSAVLGVEITGIRRFTYLVRDTPGACALTIGEPDQNTPDAIKEAAKAALDANDTHYPPGNGYPYMLQAISDYEARAHGLRYDPEEIILTIGATEGLFIGLSTILNPGDEVIIPTPAFGLYESITRLLRGVPVSLPTEKNHFQIDPEALRAVITPKTKAIVLTSPNNPTGCIYTEETLNAVHEVLKDQPIFVFCDDVYRELVYTDGYHSFAEFQDMRDRIIVIQSFSKPYAMTGWRLGYCMADTPIRDRMQIFHQHAVVSAPSYVQPACVQALKTDVSGVRELFRRRRDDVYRRLTDMGLEVQKPEGAFYMFINIEKYGMASEAFCTKMLQEGLVGLIPGVYFGTEGYMRLSYCYSDEDLKEGLDRIEKFLQRFKIFSLCFKWSITILCIVCELRKPPCWAVFFYFSQD</sequence>
<evidence type="ECO:0000256" key="2">
    <source>
        <dbReference type="ARBA" id="ARBA00007441"/>
    </source>
</evidence>
<dbReference type="RefSeq" id="WP_213543483.1">
    <property type="nucleotide sequence ID" value="NZ_AP023420.1"/>
</dbReference>
<evidence type="ECO:0000256" key="3">
    <source>
        <dbReference type="ARBA" id="ARBA00022576"/>
    </source>
</evidence>
<organism evidence="8 9">
    <name type="scientific">Pusillibacter faecalis</name>
    <dbReference type="NCBI Taxonomy" id="2714358"/>
    <lineage>
        <taxon>Bacteria</taxon>
        <taxon>Bacillati</taxon>
        <taxon>Bacillota</taxon>
        <taxon>Clostridia</taxon>
        <taxon>Eubacteriales</taxon>
        <taxon>Oscillospiraceae</taxon>
        <taxon>Pusillibacter</taxon>
    </lineage>
</organism>
<reference evidence="8" key="1">
    <citation type="submission" date="2020-09" db="EMBL/GenBank/DDBJ databases">
        <title>New species isolated from human feces.</title>
        <authorList>
            <person name="Kitahara M."/>
            <person name="Shigeno Y."/>
            <person name="Shime M."/>
            <person name="Matsumoto Y."/>
            <person name="Nakamura S."/>
            <person name="Motooka D."/>
            <person name="Fukuoka S."/>
            <person name="Nishikawa H."/>
            <person name="Benno Y."/>
        </authorList>
    </citation>
    <scope>NUCLEOTIDE SEQUENCE</scope>
    <source>
        <strain evidence="8">MM59</strain>
    </source>
</reference>
<dbReference type="Pfam" id="PF00155">
    <property type="entry name" value="Aminotran_1_2"/>
    <property type="match status" value="1"/>
</dbReference>
<evidence type="ECO:0000313" key="9">
    <source>
        <dbReference type="Proteomes" id="UP000679848"/>
    </source>
</evidence>
<dbReference type="InterPro" id="IPR015424">
    <property type="entry name" value="PyrdxlP-dep_Trfase"/>
</dbReference>
<comment type="cofactor">
    <cofactor evidence="1 6">
        <name>pyridoxal 5'-phosphate</name>
        <dbReference type="ChEBI" id="CHEBI:597326"/>
    </cofactor>
</comment>
<proteinExistence type="inferred from homology"/>
<dbReference type="GO" id="GO:0008483">
    <property type="term" value="F:transaminase activity"/>
    <property type="evidence" value="ECO:0007669"/>
    <property type="project" value="UniProtKB-KW"/>
</dbReference>
<dbReference type="InterPro" id="IPR015422">
    <property type="entry name" value="PyrdxlP-dep_Trfase_small"/>
</dbReference>
<evidence type="ECO:0000313" key="8">
    <source>
        <dbReference type="EMBL" id="BCK85347.1"/>
    </source>
</evidence>
<dbReference type="PANTHER" id="PTHR46383:SF3">
    <property type="entry name" value="ASPARTATE AMINOTRANSFERASE-RELATED"/>
    <property type="match status" value="1"/>
</dbReference>
<dbReference type="InterPro" id="IPR015421">
    <property type="entry name" value="PyrdxlP-dep_Trfase_major"/>
</dbReference>
<evidence type="ECO:0000256" key="6">
    <source>
        <dbReference type="RuleBase" id="RU000481"/>
    </source>
</evidence>
<comment type="similarity">
    <text evidence="2 6">Belongs to the class-I pyridoxal-phosphate-dependent aminotransferase family.</text>
</comment>
<dbReference type="InterPro" id="IPR004839">
    <property type="entry name" value="Aminotransferase_I/II_large"/>
</dbReference>
<dbReference type="EC" id="2.6.1.-" evidence="6"/>